<keyword evidence="2" id="KW-1185">Reference proteome</keyword>
<organism evidence="1 2">
    <name type="scientific">Niabella soli DSM 19437</name>
    <dbReference type="NCBI Taxonomy" id="929713"/>
    <lineage>
        <taxon>Bacteria</taxon>
        <taxon>Pseudomonadati</taxon>
        <taxon>Bacteroidota</taxon>
        <taxon>Chitinophagia</taxon>
        <taxon>Chitinophagales</taxon>
        <taxon>Chitinophagaceae</taxon>
        <taxon>Niabella</taxon>
    </lineage>
</organism>
<dbReference type="KEGG" id="nso:NIASO_14530"/>
<sequence length="40" mass="4616">MRNLTEVPTDQKTIKDIQEKYNKTIKTGIAILSDMHLLQS</sequence>
<dbReference type="AlphaFoldDB" id="W0F8L8"/>
<protein>
    <submittedName>
        <fullName evidence="1">Uncharacterized protein</fullName>
    </submittedName>
</protein>
<name>W0F8L8_9BACT</name>
<evidence type="ECO:0000313" key="2">
    <source>
        <dbReference type="Proteomes" id="UP000003586"/>
    </source>
</evidence>
<dbReference type="Proteomes" id="UP000003586">
    <property type="component" value="Chromosome"/>
</dbReference>
<reference evidence="1 2" key="1">
    <citation type="submission" date="2013-12" db="EMBL/GenBank/DDBJ databases">
        <authorList>
            <consortium name="DOE Joint Genome Institute"/>
            <person name="Eisen J."/>
            <person name="Huntemann M."/>
            <person name="Han J."/>
            <person name="Chen A."/>
            <person name="Kyrpides N."/>
            <person name="Mavromatis K."/>
            <person name="Markowitz V."/>
            <person name="Palaniappan K."/>
            <person name="Ivanova N."/>
            <person name="Schaumberg A."/>
            <person name="Pati A."/>
            <person name="Liolios K."/>
            <person name="Nordberg H.P."/>
            <person name="Cantor M.N."/>
            <person name="Hua S.X."/>
            <person name="Woyke T."/>
        </authorList>
    </citation>
    <scope>NUCLEOTIDE SEQUENCE [LARGE SCALE GENOMIC DNA]</scope>
    <source>
        <strain evidence="2">DSM 19437</strain>
    </source>
</reference>
<dbReference type="EMBL" id="CP007035">
    <property type="protein sequence ID" value="AHF17804.1"/>
    <property type="molecule type" value="Genomic_DNA"/>
</dbReference>
<gene>
    <name evidence="1" type="ORF">NIASO_14530</name>
</gene>
<dbReference type="STRING" id="929713.NIASO_14530"/>
<accession>W0F8L8</accession>
<proteinExistence type="predicted"/>
<evidence type="ECO:0000313" key="1">
    <source>
        <dbReference type="EMBL" id="AHF17804.1"/>
    </source>
</evidence>
<dbReference type="HOGENOM" id="CLU_3293092_0_0_10"/>